<feature type="transmembrane region" description="Helical" evidence="9">
    <location>
        <begin position="611"/>
        <end position="635"/>
    </location>
</feature>
<feature type="transmembrane region" description="Helical" evidence="9">
    <location>
        <begin position="587"/>
        <end position="605"/>
    </location>
</feature>
<evidence type="ECO:0000256" key="3">
    <source>
        <dbReference type="ARBA" id="ARBA00022448"/>
    </source>
</evidence>
<dbReference type="Pfam" id="PF01496">
    <property type="entry name" value="V_ATPase_I"/>
    <property type="match status" value="2"/>
</dbReference>
<evidence type="ECO:0000256" key="1">
    <source>
        <dbReference type="ARBA" id="ARBA00004141"/>
    </source>
</evidence>
<keyword evidence="6" id="KW-0406">Ion transport</keyword>
<protein>
    <submittedName>
        <fullName evidence="10">V-type ATP synthase subunit I</fullName>
    </submittedName>
</protein>
<dbReference type="AlphaFoldDB" id="A0A9D2BHG4"/>
<keyword evidence="3" id="KW-0813">Transport</keyword>
<evidence type="ECO:0000256" key="5">
    <source>
        <dbReference type="ARBA" id="ARBA00022989"/>
    </source>
</evidence>
<evidence type="ECO:0000256" key="9">
    <source>
        <dbReference type="SAM" id="Phobius"/>
    </source>
</evidence>
<feature type="coiled-coil region" evidence="8">
    <location>
        <begin position="101"/>
        <end position="131"/>
    </location>
</feature>
<keyword evidence="5 9" id="KW-1133">Transmembrane helix</keyword>
<dbReference type="GO" id="GO:0051117">
    <property type="term" value="F:ATPase binding"/>
    <property type="evidence" value="ECO:0007669"/>
    <property type="project" value="TreeGrafter"/>
</dbReference>
<proteinExistence type="inferred from homology"/>
<keyword evidence="4 9" id="KW-0812">Transmembrane</keyword>
<evidence type="ECO:0000256" key="2">
    <source>
        <dbReference type="ARBA" id="ARBA00009904"/>
    </source>
</evidence>
<evidence type="ECO:0000313" key="11">
    <source>
        <dbReference type="Proteomes" id="UP000886890"/>
    </source>
</evidence>
<feature type="coiled-coil region" evidence="8">
    <location>
        <begin position="240"/>
        <end position="267"/>
    </location>
</feature>
<gene>
    <name evidence="10" type="ORF">H9734_01325</name>
</gene>
<evidence type="ECO:0000256" key="6">
    <source>
        <dbReference type="ARBA" id="ARBA00023065"/>
    </source>
</evidence>
<dbReference type="Proteomes" id="UP000886890">
    <property type="component" value="Unassembled WGS sequence"/>
</dbReference>
<accession>A0A9D2BHG4</accession>
<feature type="transmembrane region" description="Helical" evidence="9">
    <location>
        <begin position="365"/>
        <end position="392"/>
    </location>
</feature>
<feature type="transmembrane region" description="Helical" evidence="9">
    <location>
        <begin position="404"/>
        <end position="426"/>
    </location>
</feature>
<evidence type="ECO:0000256" key="7">
    <source>
        <dbReference type="ARBA" id="ARBA00023136"/>
    </source>
</evidence>
<dbReference type="GO" id="GO:0033179">
    <property type="term" value="C:proton-transporting V-type ATPase, V0 domain"/>
    <property type="evidence" value="ECO:0007669"/>
    <property type="project" value="InterPro"/>
</dbReference>
<evidence type="ECO:0000256" key="8">
    <source>
        <dbReference type="SAM" id="Coils"/>
    </source>
</evidence>
<comment type="subcellular location">
    <subcellularLocation>
        <location evidence="1">Membrane</location>
        <topology evidence="1">Multi-pass membrane protein</topology>
    </subcellularLocation>
</comment>
<keyword evidence="7 9" id="KW-0472">Membrane</keyword>
<comment type="similarity">
    <text evidence="2">Belongs to the V-ATPase 116 kDa subunit family.</text>
</comment>
<organism evidence="10 11">
    <name type="scientific">Candidatus Fusicatenibacter merdavium</name>
    <dbReference type="NCBI Taxonomy" id="2838600"/>
    <lineage>
        <taxon>Bacteria</taxon>
        <taxon>Bacillati</taxon>
        <taxon>Bacillota</taxon>
        <taxon>Clostridia</taxon>
        <taxon>Lachnospirales</taxon>
        <taxon>Lachnospiraceae</taxon>
        <taxon>Fusicatenibacter</taxon>
    </lineage>
</organism>
<evidence type="ECO:0000313" key="10">
    <source>
        <dbReference type="EMBL" id="HIX76228.1"/>
    </source>
</evidence>
<dbReference type="EMBL" id="DXEK01000018">
    <property type="protein sequence ID" value="HIX76228.1"/>
    <property type="molecule type" value="Genomic_DNA"/>
</dbReference>
<dbReference type="PANTHER" id="PTHR11629:SF63">
    <property type="entry name" value="V-TYPE PROTON ATPASE SUBUNIT A"/>
    <property type="match status" value="1"/>
</dbReference>
<feature type="transmembrane region" description="Helical" evidence="9">
    <location>
        <begin position="532"/>
        <end position="553"/>
    </location>
</feature>
<sequence length="679" mass="76022">MAKEPMRKIELCARQDRRKMILERLQELGCVEIRPEPEGAELYEMMDVSGARNAFQKKVNRAEQALEILEQYAPEQRSLFQTLAGKPVLAGSFYSGPAERRSEYSKTAEKLIRLEEELREQQTLIRNAKLRIDELQPWEKLDVAMTCPGTRRCSFFAGMFPARYTQEELLAFVTEKKPELRFYELQILYTSANGTWTAVVCIREAEEELKGIFRSHGFSGSPQLLTLPPAEEEQRLWQQIGNAEERILLLEEQIREMEEEREHLRLLSDYYRVRAEKYEALGFLSQTREVFALEGYVPAGRAEDLRKELTERFGATVELEDIPEGEQAPVLLRNNRFARTGEGVLASFGLPKAGETDPTAVMTGFYVFLFGLMLADAAYGAIIAAACGAALLKFPRMEENLRKSLGLFFWCGLSTLFWGILFGGYFGDAPDIIAGTFFGVSIPEGQSVIPALWFVPLGDPMRLLMYSLLFGCIHLFTGLGIKGYLCIRNRDYTAFVCDVIFWFLLILGLLFLLIPSSMFASMFGIRVSVSPAFSLISGGMAAGGALGILLTAGRRKGKAWGIRLALGAYDLYNVTGWLSDILSYSRLLALGLATGVIASVVNQMGSMFGNSVFGVLLFLAVFAVGHTFNLAINLLGAYVHTCRLQYVEFFGKFYEGGGKAFVPFALNTKYVDMKGEHQK</sequence>
<feature type="transmembrane region" description="Helical" evidence="9">
    <location>
        <begin position="499"/>
        <end position="520"/>
    </location>
</feature>
<dbReference type="GO" id="GO:0046961">
    <property type="term" value="F:proton-transporting ATPase activity, rotational mechanism"/>
    <property type="evidence" value="ECO:0007669"/>
    <property type="project" value="InterPro"/>
</dbReference>
<name>A0A9D2BHG4_9FIRM</name>
<dbReference type="InterPro" id="IPR002490">
    <property type="entry name" value="V-ATPase_116kDa_su"/>
</dbReference>
<reference evidence="10" key="2">
    <citation type="submission" date="2021-04" db="EMBL/GenBank/DDBJ databases">
        <authorList>
            <person name="Gilroy R."/>
        </authorList>
    </citation>
    <scope>NUCLEOTIDE SEQUENCE</scope>
    <source>
        <strain evidence="10">CHK183-1962</strain>
    </source>
</reference>
<evidence type="ECO:0000256" key="4">
    <source>
        <dbReference type="ARBA" id="ARBA00022692"/>
    </source>
</evidence>
<keyword evidence="8" id="KW-0175">Coiled coil</keyword>
<reference evidence="10" key="1">
    <citation type="journal article" date="2021" name="PeerJ">
        <title>Extensive microbial diversity within the chicken gut microbiome revealed by metagenomics and culture.</title>
        <authorList>
            <person name="Gilroy R."/>
            <person name="Ravi A."/>
            <person name="Getino M."/>
            <person name="Pursley I."/>
            <person name="Horton D.L."/>
            <person name="Alikhan N.F."/>
            <person name="Baker D."/>
            <person name="Gharbi K."/>
            <person name="Hall N."/>
            <person name="Watson M."/>
            <person name="Adriaenssens E.M."/>
            <person name="Foster-Nyarko E."/>
            <person name="Jarju S."/>
            <person name="Secka A."/>
            <person name="Antonio M."/>
            <person name="Oren A."/>
            <person name="Chaudhuri R.R."/>
            <person name="La Ragione R."/>
            <person name="Hildebrand F."/>
            <person name="Pallen M.J."/>
        </authorList>
    </citation>
    <scope>NUCLEOTIDE SEQUENCE</scope>
    <source>
        <strain evidence="10">CHK183-1962</strain>
    </source>
</reference>
<dbReference type="PANTHER" id="PTHR11629">
    <property type="entry name" value="VACUOLAR PROTON ATPASES"/>
    <property type="match status" value="1"/>
</dbReference>
<comment type="caution">
    <text evidence="10">The sequence shown here is derived from an EMBL/GenBank/DDBJ whole genome shotgun (WGS) entry which is preliminary data.</text>
</comment>
<dbReference type="GO" id="GO:0016471">
    <property type="term" value="C:vacuolar proton-transporting V-type ATPase complex"/>
    <property type="evidence" value="ECO:0007669"/>
    <property type="project" value="TreeGrafter"/>
</dbReference>
<feature type="transmembrane region" description="Helical" evidence="9">
    <location>
        <begin position="463"/>
        <end position="487"/>
    </location>
</feature>
<dbReference type="GO" id="GO:0007035">
    <property type="term" value="P:vacuolar acidification"/>
    <property type="evidence" value="ECO:0007669"/>
    <property type="project" value="TreeGrafter"/>
</dbReference>